<dbReference type="SUPFAM" id="SSF54427">
    <property type="entry name" value="NTF2-like"/>
    <property type="match status" value="1"/>
</dbReference>
<dbReference type="Pfam" id="PF12680">
    <property type="entry name" value="SnoaL_2"/>
    <property type="match status" value="1"/>
</dbReference>
<evidence type="ECO:0000259" key="1">
    <source>
        <dbReference type="Pfam" id="PF12680"/>
    </source>
</evidence>
<gene>
    <name evidence="2" type="ORF">ACFFRH_03820</name>
</gene>
<dbReference type="EMBL" id="JBHMBS010000001">
    <property type="protein sequence ID" value="MFB9674605.1"/>
    <property type="molecule type" value="Genomic_DNA"/>
</dbReference>
<organism evidence="2 3">
    <name type="scientific">Streptosporangium vulgare</name>
    <dbReference type="NCBI Taxonomy" id="46190"/>
    <lineage>
        <taxon>Bacteria</taxon>
        <taxon>Bacillati</taxon>
        <taxon>Actinomycetota</taxon>
        <taxon>Actinomycetes</taxon>
        <taxon>Streptosporangiales</taxon>
        <taxon>Streptosporangiaceae</taxon>
        <taxon>Streptosporangium</taxon>
    </lineage>
</organism>
<evidence type="ECO:0000313" key="2">
    <source>
        <dbReference type="EMBL" id="MFB9674605.1"/>
    </source>
</evidence>
<dbReference type="Proteomes" id="UP001589610">
    <property type="component" value="Unassembled WGS sequence"/>
</dbReference>
<keyword evidence="3" id="KW-1185">Reference proteome</keyword>
<dbReference type="InterPro" id="IPR037401">
    <property type="entry name" value="SnoaL-like"/>
</dbReference>
<dbReference type="Gene3D" id="3.10.450.50">
    <property type="match status" value="1"/>
</dbReference>
<accession>A0ABV5T911</accession>
<dbReference type="RefSeq" id="WP_386154132.1">
    <property type="nucleotide sequence ID" value="NZ_JBHMBS010000001.1"/>
</dbReference>
<proteinExistence type="predicted"/>
<feature type="domain" description="SnoaL-like" evidence="1">
    <location>
        <begin position="11"/>
        <end position="91"/>
    </location>
</feature>
<reference evidence="2 3" key="1">
    <citation type="submission" date="2024-09" db="EMBL/GenBank/DDBJ databases">
        <authorList>
            <person name="Sun Q."/>
            <person name="Mori K."/>
        </authorList>
    </citation>
    <scope>NUCLEOTIDE SEQUENCE [LARGE SCALE GENOMIC DNA]</scope>
    <source>
        <strain evidence="2 3">JCM 3028</strain>
    </source>
</reference>
<sequence>MDLDRAQAFADEWVTGWNSRDVDRIMRHYADDVVFRSPLAARLLEGSDGTVRGKEALRAYWTEGLRLNPDLRFQVLGVYAGIDSVVINYRNQKGQASSEVLIFDGDLVVSGWGTHGPEPS</sequence>
<protein>
    <submittedName>
        <fullName evidence="2">Nuclear transport factor 2 family protein</fullName>
    </submittedName>
</protein>
<comment type="caution">
    <text evidence="2">The sequence shown here is derived from an EMBL/GenBank/DDBJ whole genome shotgun (WGS) entry which is preliminary data.</text>
</comment>
<dbReference type="InterPro" id="IPR032710">
    <property type="entry name" value="NTF2-like_dom_sf"/>
</dbReference>
<name>A0ABV5T911_9ACTN</name>
<evidence type="ECO:0000313" key="3">
    <source>
        <dbReference type="Proteomes" id="UP001589610"/>
    </source>
</evidence>